<evidence type="ECO:0000313" key="2">
    <source>
        <dbReference type="EMBL" id="NKY20155.1"/>
    </source>
</evidence>
<organism evidence="2 3">
    <name type="scientific">Tsukamurella spumae</name>
    <dbReference type="NCBI Taxonomy" id="44753"/>
    <lineage>
        <taxon>Bacteria</taxon>
        <taxon>Bacillati</taxon>
        <taxon>Actinomycetota</taxon>
        <taxon>Actinomycetes</taxon>
        <taxon>Mycobacteriales</taxon>
        <taxon>Tsukamurellaceae</taxon>
        <taxon>Tsukamurella</taxon>
    </lineage>
</organism>
<dbReference type="InterPro" id="IPR043129">
    <property type="entry name" value="ATPase_NBD"/>
</dbReference>
<dbReference type="RefSeq" id="WP_168547123.1">
    <property type="nucleotide sequence ID" value="NZ_BAAAKS010000062.1"/>
</dbReference>
<feature type="region of interest" description="Disordered" evidence="1">
    <location>
        <begin position="290"/>
        <end position="487"/>
    </location>
</feature>
<protein>
    <submittedName>
        <fullName evidence="2">Uncharacterized protein</fullName>
    </submittedName>
</protein>
<feature type="compositionally biased region" description="Gly residues" evidence="1">
    <location>
        <begin position="429"/>
        <end position="441"/>
    </location>
</feature>
<feature type="compositionally biased region" description="Polar residues" evidence="1">
    <location>
        <begin position="290"/>
        <end position="306"/>
    </location>
</feature>
<gene>
    <name evidence="2" type="ORF">HF999_17480</name>
</gene>
<feature type="compositionally biased region" description="Low complexity" evidence="1">
    <location>
        <begin position="382"/>
        <end position="400"/>
    </location>
</feature>
<proteinExistence type="predicted"/>
<dbReference type="EMBL" id="JAAXOQ010000027">
    <property type="protein sequence ID" value="NKY20155.1"/>
    <property type="molecule type" value="Genomic_DNA"/>
</dbReference>
<accession>A0A846X6E0</accession>
<dbReference type="SUPFAM" id="SSF53067">
    <property type="entry name" value="Actin-like ATPase domain"/>
    <property type="match status" value="1"/>
</dbReference>
<evidence type="ECO:0000313" key="3">
    <source>
        <dbReference type="Proteomes" id="UP000582646"/>
    </source>
</evidence>
<name>A0A846X6E0_9ACTN</name>
<sequence>MGISSFGASVGPGPVHCVLLDLEDGRIVDRQARTIDPGPYRLGRRGNLLSSGFDLLASHSERTVDASAVSVESRRDLVSVRCGARGGVRSAGIVRESDAVLRALDERGLIARYPNVMIANLGAGGLRVYTVTDGTVTAEHRARGVVVDGPDAGVGTVHGVADFLHATIFRSAPAPEAVVLVGSGAQNTGVREAVADIARAAGAEPLSVEEPEAIAATGAALLAADRCAAGTAPSSLVSSGLGALGGHSVRLTAAVLPLLVLAALTGAVLATGYATGVIGPAGQTTDQVVPTSTIAPSSGENATTSEVGPLPTSAAASTLPPVDTLVPTSVPRDSGGDGVTPTMTTFAPPPVHPPTTRAPWPTPTGPITPTRAVPTTIPPSNPTGTPSGTPSGTASPTEPTITPPAEGSGQNPPPGSAQPQSPEIAPGTGLVGPGTGAGGGAAHPDGAAAPAASPGAAGQVPGATEPRTAPEAPSSSSDSPTVTTPAL</sequence>
<keyword evidence="3" id="KW-1185">Reference proteome</keyword>
<reference evidence="2 3" key="1">
    <citation type="submission" date="2020-04" db="EMBL/GenBank/DDBJ databases">
        <title>MicrobeNet Type strains.</title>
        <authorList>
            <person name="Nicholson A.C."/>
        </authorList>
    </citation>
    <scope>NUCLEOTIDE SEQUENCE [LARGE SCALE GENOMIC DNA]</scope>
    <source>
        <strain evidence="2 3">DSM 44113</strain>
    </source>
</reference>
<feature type="compositionally biased region" description="Low complexity" evidence="1">
    <location>
        <begin position="442"/>
        <end position="487"/>
    </location>
</feature>
<comment type="caution">
    <text evidence="2">The sequence shown here is derived from an EMBL/GenBank/DDBJ whole genome shotgun (WGS) entry which is preliminary data.</text>
</comment>
<dbReference type="AlphaFoldDB" id="A0A846X6E0"/>
<evidence type="ECO:0000256" key="1">
    <source>
        <dbReference type="SAM" id="MobiDB-lite"/>
    </source>
</evidence>
<dbReference type="Proteomes" id="UP000582646">
    <property type="component" value="Unassembled WGS sequence"/>
</dbReference>